<evidence type="ECO:0000313" key="13">
    <source>
        <dbReference type="EMBL" id="APD74735.1"/>
    </source>
</evidence>
<evidence type="ECO:0000256" key="10">
    <source>
        <dbReference type="SAM" id="SignalP"/>
    </source>
</evidence>
<keyword evidence="8" id="KW-0449">Lipoprotein</keyword>
<evidence type="ECO:0000256" key="8">
    <source>
        <dbReference type="ARBA" id="ARBA00023288"/>
    </source>
</evidence>
<feature type="domain" description="Trypanosome variant surface glycoprotein B-type N-terminal" evidence="12">
    <location>
        <begin position="82"/>
        <end position="350"/>
    </location>
</feature>
<sequence length="498" mass="52032">MQAVKAAYALAALIVLSSSLGEGADGDETENAAEFRTLCGLAKMLAKGVKEDAPAITQDITDVFTSLTRVHNLAGNNKTDIEQAASKEENSLKHGDKPLPSTPAGIEAAEAINRTFKIAKAAIDARGQKAAAAADKAKKAHEFMKAALYGSKDIQLPLKPGSAIFTAANKEAIFGSGGTYQQVCGGTGFTKASNNNLGRSLTAALVCLCIEGASSKKLCATAAPTTSKNDGHFDASISDLATPWDTLLTHCDVPEMAPTAARLTAAIAQVTALIGANAKSADTDASGKREFVLGYINNVDTGCTGVDKQTCVNYGALLQGGSPHGIPWLRNIQEAISALSHEQSADDDVTLKMQLETANATAWTAYAAGFKPDPTVSRPDSAPTNHQEAAKTDCSKEQNSSTCKPPCKWNENATDKTKKCSLDPKKAAEQATQAAGTGDGAAGAAATGCAQHFNDKDKCEKMNEGKDKPICGWGKRKDGEEAPENAEIVFFSSIRNLF</sequence>
<dbReference type="Pfam" id="PF10659">
    <property type="entry name" value="Trypan_glycop_C"/>
    <property type="match status" value="1"/>
</dbReference>
<evidence type="ECO:0000256" key="1">
    <source>
        <dbReference type="ARBA" id="ARBA00002523"/>
    </source>
</evidence>
<evidence type="ECO:0000256" key="9">
    <source>
        <dbReference type="SAM" id="MobiDB-lite"/>
    </source>
</evidence>
<feature type="domain" description="Trypanosome variant surface glycoprotein C-terminal" evidence="11">
    <location>
        <begin position="394"/>
        <end position="477"/>
    </location>
</feature>
<dbReference type="InterPro" id="IPR025932">
    <property type="entry name" value="Trypano_VSG_B_N_dom"/>
</dbReference>
<evidence type="ECO:0000256" key="7">
    <source>
        <dbReference type="ARBA" id="ARBA00023180"/>
    </source>
</evidence>
<protein>
    <submittedName>
        <fullName evidence="13">Variant surface glycoprotein 1125.4208</fullName>
    </submittedName>
</protein>
<dbReference type="GO" id="GO:0098552">
    <property type="term" value="C:side of membrane"/>
    <property type="evidence" value="ECO:0007669"/>
    <property type="project" value="UniProtKB-KW"/>
</dbReference>
<feature type="chain" id="PRO_5012068529" evidence="10">
    <location>
        <begin position="27"/>
        <end position="498"/>
    </location>
</feature>
<evidence type="ECO:0000256" key="3">
    <source>
        <dbReference type="ARBA" id="ARBA00022475"/>
    </source>
</evidence>
<feature type="region of interest" description="Disordered" evidence="9">
    <location>
        <begin position="372"/>
        <end position="408"/>
    </location>
</feature>
<dbReference type="AlphaFoldDB" id="A0A1J0RA29"/>
<accession>A0A1J0RA29</accession>
<name>A0A1J0RA29_9TRYP</name>
<proteinExistence type="predicted"/>
<reference evidence="13" key="1">
    <citation type="submission" date="2016-08" db="EMBL/GenBank/DDBJ databases">
        <title>VSG repertoire of Trypanosoma brucei EATRO 1125.</title>
        <authorList>
            <person name="Cross G.A."/>
        </authorList>
    </citation>
    <scope>NUCLEOTIDE SEQUENCE</scope>
    <source>
        <strain evidence="13">EATRO 1125</strain>
    </source>
</reference>
<dbReference type="Gene3D" id="4.10.110.20">
    <property type="entry name" value="Variant surface glycoprotein MITAT 1.2, VSG 221, C-terminal domain"/>
    <property type="match status" value="1"/>
</dbReference>
<keyword evidence="5 10" id="KW-0732">Signal</keyword>
<evidence type="ECO:0000256" key="5">
    <source>
        <dbReference type="ARBA" id="ARBA00022729"/>
    </source>
</evidence>
<dbReference type="InterPro" id="IPR019609">
    <property type="entry name" value="Variant_surf_glycoprt_trypan_C"/>
</dbReference>
<comment type="function">
    <text evidence="1">VSG forms a coat on the surface of the parasite. The trypanosome evades the immune response of the host by expressing a series of antigenically distinct VSGs from an estimated 1000 VSG genes.</text>
</comment>
<evidence type="ECO:0000259" key="11">
    <source>
        <dbReference type="Pfam" id="PF10659"/>
    </source>
</evidence>
<dbReference type="VEuPathDB" id="TriTrypDB:Tb427_000570100"/>
<dbReference type="Pfam" id="PF13206">
    <property type="entry name" value="VSG_B"/>
    <property type="match status" value="1"/>
</dbReference>
<evidence type="ECO:0000256" key="4">
    <source>
        <dbReference type="ARBA" id="ARBA00022622"/>
    </source>
</evidence>
<keyword evidence="6" id="KW-0472">Membrane</keyword>
<keyword evidence="7" id="KW-0325">Glycoprotein</keyword>
<keyword evidence="3" id="KW-1003">Cell membrane</keyword>
<dbReference type="EMBL" id="KX700779">
    <property type="protein sequence ID" value="APD74735.1"/>
    <property type="molecule type" value="Genomic_DNA"/>
</dbReference>
<keyword evidence="4" id="KW-0336">GPI-anchor</keyword>
<organism evidence="13">
    <name type="scientific">Trypanosoma brucei</name>
    <dbReference type="NCBI Taxonomy" id="5691"/>
    <lineage>
        <taxon>Eukaryota</taxon>
        <taxon>Discoba</taxon>
        <taxon>Euglenozoa</taxon>
        <taxon>Kinetoplastea</taxon>
        <taxon>Metakinetoplastina</taxon>
        <taxon>Trypanosomatida</taxon>
        <taxon>Trypanosomatidae</taxon>
        <taxon>Trypanosoma</taxon>
    </lineage>
</organism>
<evidence type="ECO:0000256" key="2">
    <source>
        <dbReference type="ARBA" id="ARBA00004609"/>
    </source>
</evidence>
<feature type="signal peptide" evidence="10">
    <location>
        <begin position="1"/>
        <end position="26"/>
    </location>
</feature>
<evidence type="ECO:0000256" key="6">
    <source>
        <dbReference type="ARBA" id="ARBA00023136"/>
    </source>
</evidence>
<evidence type="ECO:0000259" key="12">
    <source>
        <dbReference type="Pfam" id="PF13206"/>
    </source>
</evidence>
<dbReference type="GO" id="GO:0005886">
    <property type="term" value="C:plasma membrane"/>
    <property type="evidence" value="ECO:0007669"/>
    <property type="project" value="UniProtKB-SubCell"/>
</dbReference>
<comment type="subcellular location">
    <subcellularLocation>
        <location evidence="2">Cell membrane</location>
        <topology evidence="2">Lipid-anchor</topology>
        <topology evidence="2">GPI-anchor</topology>
    </subcellularLocation>
</comment>